<comment type="caution">
    <text evidence="1">The sequence shown here is derived from an EMBL/GenBank/DDBJ whole genome shotgun (WGS) entry which is preliminary data.</text>
</comment>
<name>A0A9J5Y238_SOLCO</name>
<gene>
    <name evidence="1" type="ORF">H5410_043704</name>
</gene>
<organism evidence="1 2">
    <name type="scientific">Solanum commersonii</name>
    <name type="common">Commerson's wild potato</name>
    <name type="synonym">Commerson's nightshade</name>
    <dbReference type="NCBI Taxonomy" id="4109"/>
    <lineage>
        <taxon>Eukaryota</taxon>
        <taxon>Viridiplantae</taxon>
        <taxon>Streptophyta</taxon>
        <taxon>Embryophyta</taxon>
        <taxon>Tracheophyta</taxon>
        <taxon>Spermatophyta</taxon>
        <taxon>Magnoliopsida</taxon>
        <taxon>eudicotyledons</taxon>
        <taxon>Gunneridae</taxon>
        <taxon>Pentapetalae</taxon>
        <taxon>asterids</taxon>
        <taxon>lamiids</taxon>
        <taxon>Solanales</taxon>
        <taxon>Solanaceae</taxon>
        <taxon>Solanoideae</taxon>
        <taxon>Solaneae</taxon>
        <taxon>Solanum</taxon>
    </lineage>
</organism>
<dbReference type="Proteomes" id="UP000824120">
    <property type="component" value="Chromosome 8"/>
</dbReference>
<accession>A0A9J5Y238</accession>
<protein>
    <submittedName>
        <fullName evidence="1">Uncharacterized protein</fullName>
    </submittedName>
</protein>
<evidence type="ECO:0000313" key="2">
    <source>
        <dbReference type="Proteomes" id="UP000824120"/>
    </source>
</evidence>
<dbReference type="EMBL" id="JACXVP010000008">
    <property type="protein sequence ID" value="KAG5593190.1"/>
    <property type="molecule type" value="Genomic_DNA"/>
</dbReference>
<dbReference type="OrthoDB" id="1729074at2759"/>
<evidence type="ECO:0000313" key="1">
    <source>
        <dbReference type="EMBL" id="KAG5593190.1"/>
    </source>
</evidence>
<keyword evidence="2" id="KW-1185">Reference proteome</keyword>
<dbReference type="AlphaFoldDB" id="A0A9J5Y238"/>
<reference evidence="1 2" key="1">
    <citation type="submission" date="2020-09" db="EMBL/GenBank/DDBJ databases">
        <title>De no assembly of potato wild relative species, Solanum commersonii.</title>
        <authorList>
            <person name="Cho K."/>
        </authorList>
    </citation>
    <scope>NUCLEOTIDE SEQUENCE [LARGE SCALE GENOMIC DNA]</scope>
    <source>
        <strain evidence="1">LZ3.2</strain>
        <tissue evidence="1">Leaf</tissue>
    </source>
</reference>
<proteinExistence type="predicted"/>
<sequence length="116" mass="13518">MGYKRDKCCQDPTKREKTRYYGCYNNKPKRDSSKSMIVVSRRRVDHIVRGEWFRNPTNSFCNGGRQHQPLLTIGWTVSDRVIGLPLQLWSQKVFREIEIYVVVGSNGGRNRIAKPS</sequence>